<dbReference type="Proteomes" id="UP000789901">
    <property type="component" value="Unassembled WGS sequence"/>
</dbReference>
<gene>
    <name evidence="1" type="ORF">GMARGA_LOCUS13604</name>
</gene>
<evidence type="ECO:0000313" key="1">
    <source>
        <dbReference type="EMBL" id="CAG8722012.1"/>
    </source>
</evidence>
<comment type="caution">
    <text evidence="1">The sequence shown here is derived from an EMBL/GenBank/DDBJ whole genome shotgun (WGS) entry which is preliminary data.</text>
</comment>
<organism evidence="1 2">
    <name type="scientific">Gigaspora margarita</name>
    <dbReference type="NCBI Taxonomy" id="4874"/>
    <lineage>
        <taxon>Eukaryota</taxon>
        <taxon>Fungi</taxon>
        <taxon>Fungi incertae sedis</taxon>
        <taxon>Mucoromycota</taxon>
        <taxon>Glomeromycotina</taxon>
        <taxon>Glomeromycetes</taxon>
        <taxon>Diversisporales</taxon>
        <taxon>Gigasporaceae</taxon>
        <taxon>Gigaspora</taxon>
    </lineage>
</organism>
<feature type="non-terminal residue" evidence="1">
    <location>
        <position position="1"/>
    </location>
</feature>
<name>A0ABN7V2J0_GIGMA</name>
<accession>A0ABN7V2J0</accession>
<proteinExistence type="predicted"/>
<keyword evidence="2" id="KW-1185">Reference proteome</keyword>
<dbReference type="EMBL" id="CAJVQB010008691">
    <property type="protein sequence ID" value="CAG8722012.1"/>
    <property type="molecule type" value="Genomic_DNA"/>
</dbReference>
<reference evidence="1 2" key="1">
    <citation type="submission" date="2021-06" db="EMBL/GenBank/DDBJ databases">
        <authorList>
            <person name="Kallberg Y."/>
            <person name="Tangrot J."/>
            <person name="Rosling A."/>
        </authorList>
    </citation>
    <scope>NUCLEOTIDE SEQUENCE [LARGE SCALE GENOMIC DNA]</scope>
    <source>
        <strain evidence="1 2">120-4 pot B 10/14</strain>
    </source>
</reference>
<sequence length="114" mass="13313">KHVEMDINKKTEQSEVRDYEEVDQVSEVQNEKKYGPLVKREKEVFQEQQINEQGIQEIKKKYKVLEEESEKTDGGLVLAKSLEAIISSLISDIKTKLYKKIQKANRAQECSNHF</sequence>
<evidence type="ECO:0000313" key="2">
    <source>
        <dbReference type="Proteomes" id="UP000789901"/>
    </source>
</evidence>
<protein>
    <submittedName>
        <fullName evidence="1">1726_t:CDS:1</fullName>
    </submittedName>
</protein>